<evidence type="ECO:0000313" key="3">
    <source>
        <dbReference type="Proteomes" id="UP000216533"/>
    </source>
</evidence>
<name>A0A255EE31_9ACTN</name>
<reference evidence="2 3" key="1">
    <citation type="submission" date="2017-07" db="EMBL/GenBank/DDBJ databases">
        <title>Draft whole genome sequences of clinical Proprionibacteriaceae strains.</title>
        <authorList>
            <person name="Bernier A.-M."/>
            <person name="Bernard K."/>
            <person name="Domingo M.-C."/>
        </authorList>
    </citation>
    <scope>NUCLEOTIDE SEQUENCE [LARGE SCALE GENOMIC DNA]</scope>
    <source>
        <strain evidence="2 3">NML 160184</strain>
    </source>
</reference>
<evidence type="ECO:0008006" key="4">
    <source>
        <dbReference type="Google" id="ProtNLM"/>
    </source>
</evidence>
<dbReference type="EMBL" id="NMVI01000010">
    <property type="protein sequence ID" value="OYN89201.1"/>
    <property type="molecule type" value="Genomic_DNA"/>
</dbReference>
<protein>
    <recommendedName>
        <fullName evidence="4">DedA family protein</fullName>
    </recommendedName>
</protein>
<feature type="transmembrane region" description="Helical" evidence="1">
    <location>
        <begin position="105"/>
        <end position="127"/>
    </location>
</feature>
<feature type="transmembrane region" description="Helical" evidence="1">
    <location>
        <begin position="169"/>
        <end position="188"/>
    </location>
</feature>
<comment type="caution">
    <text evidence="2">The sequence shown here is derived from an EMBL/GenBank/DDBJ whole genome shotgun (WGS) entry which is preliminary data.</text>
</comment>
<feature type="transmembrane region" description="Helical" evidence="1">
    <location>
        <begin position="139"/>
        <end position="163"/>
    </location>
</feature>
<dbReference type="Proteomes" id="UP000216533">
    <property type="component" value="Unassembled WGS sequence"/>
</dbReference>
<sequence length="208" mass="22210">MTDFLAWLDRLPLIVVMIAFWCGAMIRSNSTYWIGRLARFGVGKAVDHHRAARERTPVGSGVIDARDPGIGLPEAPEHAPVKEDDPAGLTRKELARRLVDRLGPIAVSVGFLTVGLQTAIMLTSGAIRMPLSRFIPATMIGAVAWSLVYSTVGMGVIGAFWAAILGNPLTAVALVLVVALIIVGAVFLDRRVLAWAHRKVGSTPADPA</sequence>
<proteinExistence type="predicted"/>
<accession>A0A255EE31</accession>
<dbReference type="RefSeq" id="WP_094449932.1">
    <property type="nucleotide sequence ID" value="NZ_NMVI01000010.1"/>
</dbReference>
<evidence type="ECO:0000256" key="1">
    <source>
        <dbReference type="SAM" id="Phobius"/>
    </source>
</evidence>
<keyword evidence="1" id="KW-0812">Transmembrane</keyword>
<evidence type="ECO:0000313" key="2">
    <source>
        <dbReference type="EMBL" id="OYN89201.1"/>
    </source>
</evidence>
<feature type="transmembrane region" description="Helical" evidence="1">
    <location>
        <begin position="7"/>
        <end position="26"/>
    </location>
</feature>
<keyword evidence="1" id="KW-1133">Transmembrane helix</keyword>
<dbReference type="AlphaFoldDB" id="A0A255EE31"/>
<organism evidence="2 3">
    <name type="scientific">Parenemella sanctibonifatiensis</name>
    <dbReference type="NCBI Taxonomy" id="2016505"/>
    <lineage>
        <taxon>Bacteria</taxon>
        <taxon>Bacillati</taxon>
        <taxon>Actinomycetota</taxon>
        <taxon>Actinomycetes</taxon>
        <taxon>Propionibacteriales</taxon>
        <taxon>Propionibacteriaceae</taxon>
        <taxon>Parenemella</taxon>
    </lineage>
</organism>
<gene>
    <name evidence="2" type="ORF">CGZ92_03070</name>
</gene>
<keyword evidence="1" id="KW-0472">Membrane</keyword>